<dbReference type="GO" id="GO:0006281">
    <property type="term" value="P:DNA repair"/>
    <property type="evidence" value="ECO:0007669"/>
    <property type="project" value="UniProtKB-KW"/>
</dbReference>
<dbReference type="PANTHER" id="PTHR10492">
    <property type="match status" value="1"/>
</dbReference>
<name>A0A9W3APY8_BIOGL</name>
<keyword evidence="2" id="KW-0175">Coiled coil</keyword>
<evidence type="ECO:0000313" key="7">
    <source>
        <dbReference type="Proteomes" id="UP001165740"/>
    </source>
</evidence>
<accession>A0A9W3APY8</accession>
<comment type="similarity">
    <text evidence="1">Belongs to the helicase family.</text>
</comment>
<dbReference type="GO" id="GO:0016787">
    <property type="term" value="F:hydrolase activity"/>
    <property type="evidence" value="ECO:0007669"/>
    <property type="project" value="UniProtKB-KW"/>
</dbReference>
<dbReference type="Proteomes" id="UP001165740">
    <property type="component" value="Chromosome 6"/>
</dbReference>
<evidence type="ECO:0000259" key="4">
    <source>
        <dbReference type="Pfam" id="PF05970"/>
    </source>
</evidence>
<dbReference type="GeneID" id="129926879"/>
<feature type="domain" description="DNA helicase Pif1-like DEAD-box helicase" evidence="4">
    <location>
        <begin position="1538"/>
        <end position="1657"/>
    </location>
</feature>
<dbReference type="InterPro" id="IPR048998">
    <property type="entry name" value="STPR"/>
</dbReference>
<feature type="coiled-coil region" evidence="2">
    <location>
        <begin position="407"/>
        <end position="512"/>
    </location>
</feature>
<feature type="region of interest" description="Disordered" evidence="3">
    <location>
        <begin position="182"/>
        <end position="201"/>
    </location>
</feature>
<sequence length="1660" mass="192380">MPRPRKRQLFNFNQESREGNNNADPAKVPRLSLVLHERDSTSINCQSSLNHQPSTTINCQSSLNHQPSTSINCQSPVNHQPSFSINCQSPVNHQSSTSINCQSSVNHQSSTSINCQSPVNNQSSTSMNCQSPVNHQSSTLINCQSSLNHQPSTSMNCQSPVNHQSSTLINCQSSLNHQSSTSINCQSPVNHQPSNTTNLREASTRANAVIRNIVKLENSEKRLRKLEDLRLRASRRLKVETCTQYSQRLEDLRQRASHRLQAETCTQYSQRLEDLRQRASQRLQAETCTQYSQRLEDLRQRASQRLQAETCAQYSQRLEDLRQTASQRLQAETCAQYSQRLDDMRQRTSRRYVNETPIEYSKRLDDLRRRASQRLETESPTEYSKRLYDMQNRALQRTNNETPTQRNERLEEMRQQAAIRLSEETHEQRIERLEEMRQGAAIRLSKETHEQRNERLEEMRQQAAIRLSEETHEQRIERLEEMRQGAAIRLSEETDEQRNERLEEMRQRATLRLSAETKIKEDQRLEEQRRRDARRRAALEKTKVQTYKSAVNSSVNYRSLGPFTITCIHCQAIHFPEERVGNKVNRDSFGDCCLHGRISLEAPIFPNELIILFLGQHPLAQEFHKKIRNLNALASFNVDDDRTINSHGIYSFIAAGMIYHKINLAVHPTQNPNGDYERPQYGQLYFLDPDDAVNERIHHPYNSDINQDLMNRLEKIIRAVNCFAQAFKMMREVETETRQLASANGIAPPHVRLLFTNPDGFDIRRYNVPSSNEVCAVLTLNADQSIPANEMVVHQRGKEIVTLKNTDKRTEPFTYPLFYPKGTFGYSVDLKLQQPYPSRQHLTRLEMAQYRIAYRKGLTKNLPLEKDRSDLDLRETQFNALHFGGRLFQQYLVDTFIRVERDRIQWIKSNQKKILAEKYIGVSNFLKELAEKKDAVVGETIILPSSFPGSTRYYAEQFEDAMAIVRRFGSPDFFMTMTCNPEWPEIKEAARIVTEEGFVIQQRAQDRPDLVARVAKLKFETIIEELYKKQIFGKVAAYVYTIEFQKRGLPHMHLLLIMRSEDKVHNPDELDDLISAEIPDNTDPELRELVLKWMIHNPCGEHDLYASCMKNHNGKIHCRFDFPKPFQETTSLVDDEKPKLRRRYDSRLDQQSPEFSHELAVYRKDKSGRRITRDNRHVAPYNAYLLKLFNCHINVEFVGSIRAVKYLYKYIYKRHDCAYIKIVEEQKRINYNEPDTYIEGRCITPPEACWRLSGNELQKKSHVVQRLDIHLPGHYRMSDIVNVQEDLADTGIKGSTLESYFKTNATKKQKEEANRLAGKDEEIIYHFYWQMPEHFKWIGRQSEWVERLRQINVIGRIHSVNFVAQPELYHLRMLLYHVNDATSFDELLKFNGIRHATFKQACLARGLAYDDQQWIDGLQESAMSKTPRAMRTLFTQILIFGSPENPKRLWEMFKADLAEDFLLEIGHTGGRVEDAINHTYRIIASKLNTEATEGRDFQYWVNTFGMDNIDFVNNHLNVDMLNNDSSILEGERLYGLLKGKQLDIVNTILDAVTSHNSGPRCFFIDGPGGTGKTFVYKTIYHILRGRNFNVKCMAFTGIASILLPNGRTSHKTFGLSVPLTPESVSNIKLGSMKAAQLAEVDVFLMDEAPMLPKYGLSTID</sequence>
<dbReference type="InterPro" id="IPR025476">
    <property type="entry name" value="Helitron_helicase-like"/>
</dbReference>
<keyword evidence="1" id="KW-0347">Helicase</keyword>
<dbReference type="GO" id="GO:0043139">
    <property type="term" value="F:5'-3' DNA helicase activity"/>
    <property type="evidence" value="ECO:0007669"/>
    <property type="project" value="UniProtKB-EC"/>
</dbReference>
<feature type="domain" description="STPR" evidence="6">
    <location>
        <begin position="406"/>
        <end position="478"/>
    </location>
</feature>
<dbReference type="EC" id="5.6.2.3" evidence="1"/>
<dbReference type="Gene3D" id="3.40.50.300">
    <property type="entry name" value="P-loop containing nucleotide triphosphate hydrolases"/>
    <property type="match status" value="1"/>
</dbReference>
<evidence type="ECO:0000256" key="1">
    <source>
        <dbReference type="RuleBase" id="RU363044"/>
    </source>
</evidence>
<proteinExistence type="inferred from homology"/>
<evidence type="ECO:0000259" key="6">
    <source>
        <dbReference type="Pfam" id="PF21107"/>
    </source>
</evidence>
<evidence type="ECO:0000256" key="2">
    <source>
        <dbReference type="SAM" id="Coils"/>
    </source>
</evidence>
<dbReference type="InterPro" id="IPR027417">
    <property type="entry name" value="P-loop_NTPase"/>
</dbReference>
<dbReference type="Pfam" id="PF21107">
    <property type="entry name" value="STPRs"/>
    <property type="match status" value="1"/>
</dbReference>
<organism evidence="7 8">
    <name type="scientific">Biomphalaria glabrata</name>
    <name type="common">Bloodfluke planorb</name>
    <name type="synonym">Freshwater snail</name>
    <dbReference type="NCBI Taxonomy" id="6526"/>
    <lineage>
        <taxon>Eukaryota</taxon>
        <taxon>Metazoa</taxon>
        <taxon>Spiralia</taxon>
        <taxon>Lophotrochozoa</taxon>
        <taxon>Mollusca</taxon>
        <taxon>Gastropoda</taxon>
        <taxon>Heterobranchia</taxon>
        <taxon>Euthyneura</taxon>
        <taxon>Panpulmonata</taxon>
        <taxon>Hygrophila</taxon>
        <taxon>Lymnaeoidea</taxon>
        <taxon>Planorbidae</taxon>
        <taxon>Biomphalaria</taxon>
    </lineage>
</organism>
<dbReference type="SUPFAM" id="SSF52540">
    <property type="entry name" value="P-loop containing nucleoside triphosphate hydrolases"/>
    <property type="match status" value="1"/>
</dbReference>
<keyword evidence="1" id="KW-0227">DNA damage</keyword>
<dbReference type="InterPro" id="IPR010285">
    <property type="entry name" value="DNA_helicase_pif1-like_DEAD"/>
</dbReference>
<evidence type="ECO:0000256" key="3">
    <source>
        <dbReference type="SAM" id="MobiDB-lite"/>
    </source>
</evidence>
<keyword evidence="1" id="KW-0233">DNA recombination</keyword>
<keyword evidence="1" id="KW-0234">DNA repair</keyword>
<evidence type="ECO:0000259" key="5">
    <source>
        <dbReference type="Pfam" id="PF14214"/>
    </source>
</evidence>
<dbReference type="RefSeq" id="XP_055889326.1">
    <property type="nucleotide sequence ID" value="XM_056033351.1"/>
</dbReference>
<evidence type="ECO:0000313" key="8">
    <source>
        <dbReference type="RefSeq" id="XP_055889326.1"/>
    </source>
</evidence>
<dbReference type="Pfam" id="PF05970">
    <property type="entry name" value="PIF1"/>
    <property type="match status" value="1"/>
</dbReference>
<dbReference type="GO" id="GO:0000723">
    <property type="term" value="P:telomere maintenance"/>
    <property type="evidence" value="ECO:0007669"/>
    <property type="project" value="InterPro"/>
</dbReference>
<keyword evidence="7" id="KW-1185">Reference proteome</keyword>
<gene>
    <name evidence="8" type="primary">LOC129926879</name>
</gene>
<dbReference type="OrthoDB" id="6145593at2759"/>
<keyword evidence="1" id="KW-0067">ATP-binding</keyword>
<comment type="catalytic activity">
    <reaction evidence="1">
        <text>ATP + H2O = ADP + phosphate + H(+)</text>
        <dbReference type="Rhea" id="RHEA:13065"/>
        <dbReference type="ChEBI" id="CHEBI:15377"/>
        <dbReference type="ChEBI" id="CHEBI:15378"/>
        <dbReference type="ChEBI" id="CHEBI:30616"/>
        <dbReference type="ChEBI" id="CHEBI:43474"/>
        <dbReference type="ChEBI" id="CHEBI:456216"/>
        <dbReference type="EC" id="5.6.2.3"/>
    </reaction>
</comment>
<keyword evidence="1" id="KW-0547">Nucleotide-binding</keyword>
<keyword evidence="1" id="KW-0378">Hydrolase</keyword>
<feature type="domain" description="Helitron helicase-like" evidence="5">
    <location>
        <begin position="874"/>
        <end position="1056"/>
    </location>
</feature>
<dbReference type="GO" id="GO:0006310">
    <property type="term" value="P:DNA recombination"/>
    <property type="evidence" value="ECO:0007669"/>
    <property type="project" value="UniProtKB-KW"/>
</dbReference>
<dbReference type="GO" id="GO:0005524">
    <property type="term" value="F:ATP binding"/>
    <property type="evidence" value="ECO:0007669"/>
    <property type="project" value="UniProtKB-KW"/>
</dbReference>
<protein>
    <recommendedName>
        <fullName evidence="1">ATP-dependent DNA helicase</fullName>
        <ecNumber evidence="1">5.6.2.3</ecNumber>
    </recommendedName>
</protein>
<comment type="cofactor">
    <cofactor evidence="1">
        <name>Mg(2+)</name>
        <dbReference type="ChEBI" id="CHEBI:18420"/>
    </cofactor>
</comment>
<reference evidence="8" key="1">
    <citation type="submission" date="2025-08" db="UniProtKB">
        <authorList>
            <consortium name="RefSeq"/>
        </authorList>
    </citation>
    <scope>IDENTIFICATION</scope>
</reference>
<dbReference type="Pfam" id="PF14214">
    <property type="entry name" value="Helitron_like_N"/>
    <property type="match status" value="1"/>
</dbReference>
<dbReference type="PANTHER" id="PTHR10492:SF57">
    <property type="entry name" value="ATP-DEPENDENT DNA HELICASE"/>
    <property type="match status" value="1"/>
</dbReference>